<gene>
    <name evidence="1" type="ORF">PUN28_013653</name>
</gene>
<evidence type="ECO:0000313" key="1">
    <source>
        <dbReference type="EMBL" id="KAL0110151.1"/>
    </source>
</evidence>
<protein>
    <submittedName>
        <fullName evidence="1">Uncharacterized protein</fullName>
    </submittedName>
</protein>
<dbReference type="EMBL" id="JADYXP020000014">
    <property type="protein sequence ID" value="KAL0110151.1"/>
    <property type="molecule type" value="Genomic_DNA"/>
</dbReference>
<keyword evidence="2" id="KW-1185">Reference proteome</keyword>
<dbReference type="Proteomes" id="UP001430953">
    <property type="component" value="Unassembled WGS sequence"/>
</dbReference>
<evidence type="ECO:0000313" key="2">
    <source>
        <dbReference type="Proteomes" id="UP001430953"/>
    </source>
</evidence>
<accession>A0AAW2F2E0</accession>
<organism evidence="1 2">
    <name type="scientific">Cardiocondyla obscurior</name>
    <dbReference type="NCBI Taxonomy" id="286306"/>
    <lineage>
        <taxon>Eukaryota</taxon>
        <taxon>Metazoa</taxon>
        <taxon>Ecdysozoa</taxon>
        <taxon>Arthropoda</taxon>
        <taxon>Hexapoda</taxon>
        <taxon>Insecta</taxon>
        <taxon>Pterygota</taxon>
        <taxon>Neoptera</taxon>
        <taxon>Endopterygota</taxon>
        <taxon>Hymenoptera</taxon>
        <taxon>Apocrita</taxon>
        <taxon>Aculeata</taxon>
        <taxon>Formicoidea</taxon>
        <taxon>Formicidae</taxon>
        <taxon>Myrmicinae</taxon>
        <taxon>Cardiocondyla</taxon>
    </lineage>
</organism>
<sequence length="75" mass="9062">MLPECIYTFHNREEGEKEQRRPRKINAMVHGREADYWEKNLVPHCVSRISLPRDIYRHVATPKFVFAQRTTNTRH</sequence>
<reference evidence="1 2" key="1">
    <citation type="submission" date="2023-03" db="EMBL/GenBank/DDBJ databases">
        <title>High recombination rates correlate with genetic variation in Cardiocondyla obscurior ants.</title>
        <authorList>
            <person name="Errbii M."/>
        </authorList>
    </citation>
    <scope>NUCLEOTIDE SEQUENCE [LARGE SCALE GENOMIC DNA]</scope>
    <source>
        <strain evidence="1">Alpha-2009</strain>
        <tissue evidence="1">Whole body</tissue>
    </source>
</reference>
<comment type="caution">
    <text evidence="1">The sequence shown here is derived from an EMBL/GenBank/DDBJ whole genome shotgun (WGS) entry which is preliminary data.</text>
</comment>
<name>A0AAW2F2E0_9HYME</name>
<dbReference type="AlphaFoldDB" id="A0AAW2F2E0"/>
<proteinExistence type="predicted"/>